<dbReference type="Proteomes" id="UP000019063">
    <property type="component" value="Unassembled WGS sequence"/>
</dbReference>
<dbReference type="GO" id="GO:0016853">
    <property type="term" value="F:isomerase activity"/>
    <property type="evidence" value="ECO:0007669"/>
    <property type="project" value="UniProtKB-KW"/>
</dbReference>
<keyword evidence="2" id="KW-0413">Isomerase</keyword>
<dbReference type="PATRIC" id="fig|1317118.6.peg.2705"/>
<dbReference type="EMBL" id="AQQW01000008">
    <property type="protein sequence ID" value="ETW12043.1"/>
    <property type="molecule type" value="Genomic_DNA"/>
</dbReference>
<sequence>MTTALNMRSIDTRIIRGGSSKGVYLDVCDLPPPGPERDAIVLRVFGSPDRRQIDGLGGADKLTSKVAVMGPPTRDDCHIDYFFGQVNTELPRVDWSSNCGNLSAGAALYGALTGAGRVVGDTAYVNVHQVNTGRRLVTTVPMKDGAPAVEGDFEIGGVPGSGPRIDVDFADFAGCALGGGLLPTGQPRDRFDVPGIGPLDVSVVDMANLLIFVRAEDIGMDPTASIWDMQADTALVARLEAVRKAVSAEIGFITGPEADETLRVSTNPLIFAVAPPTAYAANDGRPVAPGDHDIFARSLARFEFSKAYPGSGAAGTSVAVGVPVTLPHEAASGLDTDSGAYTLRVGHPGGVLEVAAEVRPGDGGHDVRRALIGRTARLLMHGTAYYP</sequence>
<protein>
    <recommendedName>
        <fullName evidence="5">Methylitaconate delta2-delta3-isomerase</fullName>
    </recommendedName>
</protein>
<organism evidence="3 4">
    <name type="scientific">Roseivivax marinus</name>
    <dbReference type="NCBI Taxonomy" id="1379903"/>
    <lineage>
        <taxon>Bacteria</taxon>
        <taxon>Pseudomonadati</taxon>
        <taxon>Pseudomonadota</taxon>
        <taxon>Alphaproteobacteria</taxon>
        <taxon>Rhodobacterales</taxon>
        <taxon>Roseobacteraceae</taxon>
        <taxon>Roseivivax</taxon>
    </lineage>
</organism>
<proteinExistence type="inferred from homology"/>
<evidence type="ECO:0000313" key="3">
    <source>
        <dbReference type="EMBL" id="ETW12043.1"/>
    </source>
</evidence>
<dbReference type="PANTHER" id="PTHR43709">
    <property type="entry name" value="ACONITATE ISOMERASE-RELATED"/>
    <property type="match status" value="1"/>
</dbReference>
<evidence type="ECO:0008006" key="5">
    <source>
        <dbReference type="Google" id="ProtNLM"/>
    </source>
</evidence>
<evidence type="ECO:0000313" key="4">
    <source>
        <dbReference type="Proteomes" id="UP000019063"/>
    </source>
</evidence>
<comment type="similarity">
    <text evidence="1">Belongs to the PrpF family.</text>
</comment>
<evidence type="ECO:0000256" key="2">
    <source>
        <dbReference type="ARBA" id="ARBA00023235"/>
    </source>
</evidence>
<evidence type="ECO:0000256" key="1">
    <source>
        <dbReference type="ARBA" id="ARBA00007673"/>
    </source>
</evidence>
<dbReference type="InterPro" id="IPR007400">
    <property type="entry name" value="PrpF-like"/>
</dbReference>
<reference evidence="3 4" key="1">
    <citation type="journal article" date="2014" name="Antonie Van Leeuwenhoek">
        <title>Roseivivax atlanticus sp. nov., isolated from surface seawater of the Atlantic Ocean.</title>
        <authorList>
            <person name="Li G."/>
            <person name="Lai Q."/>
            <person name="Liu X."/>
            <person name="Sun F."/>
            <person name="Shao Z."/>
        </authorList>
    </citation>
    <scope>NUCLEOTIDE SEQUENCE [LARGE SCALE GENOMIC DNA]</scope>
    <source>
        <strain evidence="3 4">22II-s10s</strain>
    </source>
</reference>
<dbReference type="RefSeq" id="WP_051487768.1">
    <property type="nucleotide sequence ID" value="NZ_AQQW01000008.1"/>
</dbReference>
<name>W4HI11_9RHOB</name>
<comment type="caution">
    <text evidence="3">The sequence shown here is derived from an EMBL/GenBank/DDBJ whole genome shotgun (WGS) entry which is preliminary data.</text>
</comment>
<dbReference type="PANTHER" id="PTHR43709:SF3">
    <property type="entry name" value="ISOMERASE YBHH-RELATED"/>
    <property type="match status" value="1"/>
</dbReference>
<dbReference type="Gene3D" id="3.10.310.10">
    <property type="entry name" value="Diaminopimelate Epimerase, Chain A, domain 1"/>
    <property type="match status" value="2"/>
</dbReference>
<dbReference type="Pfam" id="PF04303">
    <property type="entry name" value="PrpF"/>
    <property type="match status" value="1"/>
</dbReference>
<dbReference type="AlphaFoldDB" id="W4HI11"/>
<gene>
    <name evidence="3" type="ORF">ATO8_13147</name>
</gene>
<accession>W4HI11</accession>
<dbReference type="STRING" id="1379903.ATO8_13147"/>
<dbReference type="SUPFAM" id="SSF54506">
    <property type="entry name" value="Diaminopimelate epimerase-like"/>
    <property type="match status" value="2"/>
</dbReference>
<dbReference type="eggNOG" id="COG2828">
    <property type="taxonomic scope" value="Bacteria"/>
</dbReference>
<keyword evidence="4" id="KW-1185">Reference proteome</keyword>